<evidence type="ECO:0000313" key="2">
    <source>
        <dbReference type="RefSeq" id="XP_057402267.1"/>
    </source>
</evidence>
<evidence type="ECO:0000313" key="4">
    <source>
        <dbReference type="RefSeq" id="XP_057402269.1"/>
    </source>
</evidence>
<dbReference type="RefSeq" id="XP_057402269.1">
    <property type="nucleotide sequence ID" value="XM_057546286.1"/>
</dbReference>
<gene>
    <name evidence="2 3 4" type="primary">LOC103008269</name>
</gene>
<dbReference type="RefSeq" id="XP_057402267.1">
    <property type="nucleotide sequence ID" value="XM_057546284.1"/>
</dbReference>
<sequence length="131" mass="14921">MVMSQVSAEDGIESEGFGHFDIFRSTLLDRQIHETWRAEKFVLRISICSADVEWWCSNGLLHWEKKQPFHHCWGFSTVLRLIQNALCSKPSAFPISGEARITTGCLGENDSVALMLLKLTENFVTLKILYS</sequence>
<evidence type="ECO:0000313" key="3">
    <source>
        <dbReference type="RefSeq" id="XP_057402268.1"/>
    </source>
</evidence>
<name>A0ABM3TJJ8_BALAC</name>
<reference evidence="2 3" key="1">
    <citation type="submission" date="2025-05" db="UniProtKB">
        <authorList>
            <consortium name="RefSeq"/>
        </authorList>
    </citation>
    <scope>IDENTIFICATION</scope>
</reference>
<evidence type="ECO:0000313" key="1">
    <source>
        <dbReference type="Proteomes" id="UP001652580"/>
    </source>
</evidence>
<dbReference type="GeneID" id="103008269"/>
<protein>
    <submittedName>
        <fullName evidence="2 3">Uncharacterized protein LOC103008269 isoform X7</fullName>
    </submittedName>
</protein>
<organism evidence="1 4">
    <name type="scientific">Balaenoptera acutorostrata</name>
    <name type="common">Common minke whale</name>
    <name type="synonym">Balaena rostrata</name>
    <dbReference type="NCBI Taxonomy" id="9767"/>
    <lineage>
        <taxon>Eukaryota</taxon>
        <taxon>Metazoa</taxon>
        <taxon>Chordata</taxon>
        <taxon>Craniata</taxon>
        <taxon>Vertebrata</taxon>
        <taxon>Euteleostomi</taxon>
        <taxon>Mammalia</taxon>
        <taxon>Eutheria</taxon>
        <taxon>Laurasiatheria</taxon>
        <taxon>Artiodactyla</taxon>
        <taxon>Whippomorpha</taxon>
        <taxon>Cetacea</taxon>
        <taxon>Mysticeti</taxon>
        <taxon>Balaenopteridae</taxon>
        <taxon>Balaenoptera</taxon>
    </lineage>
</organism>
<dbReference type="Proteomes" id="UP001652580">
    <property type="component" value="Chromosome 5"/>
</dbReference>
<proteinExistence type="predicted"/>
<dbReference type="RefSeq" id="XP_057402268.1">
    <property type="nucleotide sequence ID" value="XM_057546285.1"/>
</dbReference>
<keyword evidence="1" id="KW-1185">Reference proteome</keyword>
<accession>A0ABM3TJJ8</accession>